<proteinExistence type="predicted"/>
<dbReference type="InterPro" id="IPR007263">
    <property type="entry name" value="DCC1-like"/>
</dbReference>
<dbReference type="InterPro" id="IPR044691">
    <property type="entry name" value="DCC1_Trx"/>
</dbReference>
<accession>A0AAU7JDR0</accession>
<evidence type="ECO:0000313" key="1">
    <source>
        <dbReference type="EMBL" id="XBO38445.1"/>
    </source>
</evidence>
<dbReference type="GO" id="GO:0015035">
    <property type="term" value="F:protein-disulfide reductase activity"/>
    <property type="evidence" value="ECO:0007669"/>
    <property type="project" value="InterPro"/>
</dbReference>
<dbReference type="RefSeq" id="WP_406855281.1">
    <property type="nucleotide sequence ID" value="NZ_CP157484.1"/>
</dbReference>
<dbReference type="Pfam" id="PF04134">
    <property type="entry name" value="DCC1-like"/>
    <property type="match status" value="1"/>
</dbReference>
<dbReference type="PANTHER" id="PTHR34290">
    <property type="entry name" value="SI:CH73-390P7.2"/>
    <property type="match status" value="1"/>
</dbReference>
<sequence length="132" mass="14625">MTAEQHPRLTVYYDGSCPLCRMEIAHYARQDGAESLCFTDVSDPAAAPGPDLDRTAAMARFHVRRADGALVSGAAAFADVWRALPRWRWAARVAGAPGIMRLLEGAYRCFLPVRPWLSRAVRVVQSRRSRPG</sequence>
<dbReference type="AlphaFoldDB" id="A0AAU7JDR0"/>
<name>A0AAU7JDR0_9HYPH</name>
<dbReference type="PANTHER" id="PTHR34290:SF2">
    <property type="entry name" value="OS04G0668800 PROTEIN"/>
    <property type="match status" value="1"/>
</dbReference>
<gene>
    <name evidence="1" type="ORF">ABEG18_22515</name>
</gene>
<dbReference type="EMBL" id="CP157484">
    <property type="protein sequence ID" value="XBO38445.1"/>
    <property type="molecule type" value="Genomic_DNA"/>
</dbReference>
<reference evidence="1" key="1">
    <citation type="submission" date="2024-05" db="EMBL/GenBank/DDBJ databases">
        <authorList>
            <person name="Kim S."/>
            <person name="Heo J."/>
            <person name="Choi H."/>
            <person name="Choi Y."/>
            <person name="Kwon S.-W."/>
            <person name="Kim Y."/>
        </authorList>
    </citation>
    <scope>NUCLEOTIDE SEQUENCE</scope>
    <source>
        <strain evidence="1">KACC 23698</strain>
    </source>
</reference>
<organism evidence="1">
    <name type="scientific">Alsobacter sp. KACC 23698</name>
    <dbReference type="NCBI Taxonomy" id="3149229"/>
    <lineage>
        <taxon>Bacteria</taxon>
        <taxon>Pseudomonadati</taxon>
        <taxon>Pseudomonadota</taxon>
        <taxon>Alphaproteobacteria</taxon>
        <taxon>Hyphomicrobiales</taxon>
        <taxon>Alsobacteraceae</taxon>
        <taxon>Alsobacter</taxon>
    </lineage>
</organism>
<protein>
    <submittedName>
        <fullName evidence="1">DUF393 domain-containing protein</fullName>
    </submittedName>
</protein>